<organism evidence="7 8">
    <name type="scientific">Prolixibacter denitrificans</name>
    <dbReference type="NCBI Taxonomy" id="1541063"/>
    <lineage>
        <taxon>Bacteria</taxon>
        <taxon>Pseudomonadati</taxon>
        <taxon>Bacteroidota</taxon>
        <taxon>Bacteroidia</taxon>
        <taxon>Marinilabiliales</taxon>
        <taxon>Prolixibacteraceae</taxon>
        <taxon>Prolixibacter</taxon>
    </lineage>
</organism>
<dbReference type="Gene3D" id="1.20.1050.60">
    <property type="entry name" value="alpha-1,2-mannosidase"/>
    <property type="match status" value="1"/>
</dbReference>
<sequence length="754" mass="83659">MKKILLLPMLIAGIVLTLKGQPPTEQLTSFVDPFIGTEGAGDVFPGASLPFGMVKLGPDCSDKSSNSGYVPGGVIHGFSHVHVSGTGGGPKYGNILVMPFTGPFQPGEIQSQPSNEQASPGYFAVDLTNYDIKAEMTVSRRVGFHRYTFGNTNERGILVDAGSMLGEHHCCGEAQQLIGSEIKVVSDTLIQGYTRVRGGWNKGGEYTVFFSAVFDTPAKSFGTWKGDTDSPEKASEYDSGEKTGAWFFFGNGSKKAIQVKVGISFISCGKALANLRQEVPGWDFDKVHQDAVQTWNKVLNTIHVEGASDDMKKVFYTAMYHAMLMPVDRTGENPKWHSDEPYYDDFYAIWDTFRATNPLLTLIQPNRERDIVRSLIDIYRYEGYMPDSRSGNQTGRTQGGSNCDMVVADAFLKGLKGIDYQTGYEAMIEDAEIPPGGNQQTDGRGGINEYIKLGYVPAEYEPKGKSPTLHTPKLYDRAGTRTVEYSANDWAIAQVAKGLGKKADYEKYRKRASNWPNLWRRQVNDSGVSGFIWPKRRDGSWVEDFSTTKAGSWGNFFYEADAWEYSFYVPQDAQALIDSCGGAETFVKRLDTFFTGPNYRVDNEPSFFTPCLYTYAGYQYKSSDRIREIIQKHYTSARDGIPGNDDSGSMSAWLVFNTVGFYPNAGQDVYLITAPHFHRAVLDLGDGKQLEVIASNLSEKNRYIQSATLNGKPLNRAWFRHSEIADGGKLRFVMGPKPSDFGKENLPPSLSDME</sequence>
<dbReference type="GO" id="GO:0005975">
    <property type="term" value="P:carbohydrate metabolic process"/>
    <property type="evidence" value="ECO:0007669"/>
    <property type="project" value="InterPro"/>
</dbReference>
<keyword evidence="4" id="KW-0732">Signal</keyword>
<keyword evidence="3" id="KW-0106">Calcium</keyword>
<evidence type="ECO:0000313" key="7">
    <source>
        <dbReference type="EMBL" id="PSK80592.1"/>
    </source>
</evidence>
<protein>
    <submittedName>
        <fullName evidence="7">Putative alpha-1,2-mannosidase</fullName>
    </submittedName>
</protein>
<feature type="domain" description="Glycosyl hydrolase family 92" evidence="5">
    <location>
        <begin position="270"/>
        <end position="736"/>
    </location>
</feature>
<evidence type="ECO:0000256" key="1">
    <source>
        <dbReference type="ARBA" id="ARBA00001913"/>
    </source>
</evidence>
<dbReference type="InterPro" id="IPR008928">
    <property type="entry name" value="6-hairpin_glycosidase_sf"/>
</dbReference>
<evidence type="ECO:0000256" key="3">
    <source>
        <dbReference type="ARBA" id="ARBA00022837"/>
    </source>
</evidence>
<dbReference type="GO" id="GO:0005829">
    <property type="term" value="C:cytosol"/>
    <property type="evidence" value="ECO:0007669"/>
    <property type="project" value="TreeGrafter"/>
</dbReference>
<dbReference type="Gene3D" id="2.70.98.10">
    <property type="match status" value="1"/>
</dbReference>
<proteinExistence type="predicted"/>
<dbReference type="EMBL" id="PYGC01000014">
    <property type="protein sequence ID" value="PSK80592.1"/>
    <property type="molecule type" value="Genomic_DNA"/>
</dbReference>
<dbReference type="FunFam" id="3.30.2080.10:FF:000001">
    <property type="entry name" value="Alpha-1,2-mannosidase subfamily"/>
    <property type="match status" value="1"/>
</dbReference>
<feature type="signal peptide" evidence="4">
    <location>
        <begin position="1"/>
        <end position="20"/>
    </location>
</feature>
<dbReference type="GO" id="GO:0000224">
    <property type="term" value="F:peptide-N4-(N-acetyl-beta-glucosaminyl)asparagine amidase activity"/>
    <property type="evidence" value="ECO:0007669"/>
    <property type="project" value="TreeGrafter"/>
</dbReference>
<dbReference type="InterPro" id="IPR005887">
    <property type="entry name" value="GH92_a_mannosidase_put"/>
</dbReference>
<dbReference type="SUPFAM" id="SSF48208">
    <property type="entry name" value="Six-hairpin glycosidases"/>
    <property type="match status" value="1"/>
</dbReference>
<evidence type="ECO:0000259" key="6">
    <source>
        <dbReference type="Pfam" id="PF17678"/>
    </source>
</evidence>
<dbReference type="Gene3D" id="1.20.1610.10">
    <property type="entry name" value="alpha-1,2-mannosidases domains"/>
    <property type="match status" value="1"/>
</dbReference>
<dbReference type="GO" id="GO:0006516">
    <property type="term" value="P:glycoprotein catabolic process"/>
    <property type="evidence" value="ECO:0007669"/>
    <property type="project" value="TreeGrafter"/>
</dbReference>
<dbReference type="PANTHER" id="PTHR12143:SF38">
    <property type="entry name" value="ALPHA-1,2-MANNOSIDASE FAMILY PROTEIN (AFU_ORTHOLOGUE AFUA_5G10520)"/>
    <property type="match status" value="1"/>
</dbReference>
<dbReference type="Pfam" id="PF17678">
    <property type="entry name" value="Glyco_hydro_92N"/>
    <property type="match status" value="1"/>
</dbReference>
<evidence type="ECO:0000313" key="8">
    <source>
        <dbReference type="Proteomes" id="UP000240621"/>
    </source>
</evidence>
<dbReference type="NCBIfam" id="TIGR01180">
    <property type="entry name" value="aman2_put"/>
    <property type="match status" value="1"/>
</dbReference>
<accession>A0A2P8C6J6</accession>
<gene>
    <name evidence="7" type="ORF">CLV93_11429</name>
</gene>
<dbReference type="Gene3D" id="3.30.2080.10">
    <property type="entry name" value="GH92 mannosidase domain"/>
    <property type="match status" value="1"/>
</dbReference>
<dbReference type="GO" id="GO:0030246">
    <property type="term" value="F:carbohydrate binding"/>
    <property type="evidence" value="ECO:0007669"/>
    <property type="project" value="InterPro"/>
</dbReference>
<feature type="chain" id="PRO_5015107290" evidence="4">
    <location>
        <begin position="21"/>
        <end position="754"/>
    </location>
</feature>
<comment type="caution">
    <text evidence="7">The sequence shown here is derived from an EMBL/GenBank/DDBJ whole genome shotgun (WGS) entry which is preliminary data.</text>
</comment>
<reference evidence="7 8" key="1">
    <citation type="submission" date="2018-03" db="EMBL/GenBank/DDBJ databases">
        <title>Genomic Encyclopedia of Archaeal and Bacterial Type Strains, Phase II (KMG-II): from individual species to whole genera.</title>
        <authorList>
            <person name="Goeker M."/>
        </authorList>
    </citation>
    <scope>NUCLEOTIDE SEQUENCE [LARGE SCALE GENOMIC DNA]</scope>
    <source>
        <strain evidence="7 8">DSM 27267</strain>
    </source>
</reference>
<feature type="domain" description="Glycosyl hydrolase family 92 N-terminal" evidence="6">
    <location>
        <begin position="30"/>
        <end position="264"/>
    </location>
</feature>
<dbReference type="InterPro" id="IPR014718">
    <property type="entry name" value="GH-type_carb-bd"/>
</dbReference>
<comment type="subunit">
    <text evidence="2">Monomer.</text>
</comment>
<evidence type="ECO:0000256" key="2">
    <source>
        <dbReference type="ARBA" id="ARBA00011245"/>
    </source>
</evidence>
<dbReference type="FunFam" id="1.20.1050.60:FF:000002">
    <property type="entry name" value="Glycosyl hydrolase family 92"/>
    <property type="match status" value="1"/>
</dbReference>
<evidence type="ECO:0000256" key="4">
    <source>
        <dbReference type="SAM" id="SignalP"/>
    </source>
</evidence>
<dbReference type="OrthoDB" id="9762711at2"/>
<dbReference type="AlphaFoldDB" id="A0A2P8C6J6"/>
<evidence type="ECO:0000259" key="5">
    <source>
        <dbReference type="Pfam" id="PF07971"/>
    </source>
</evidence>
<dbReference type="Proteomes" id="UP000240621">
    <property type="component" value="Unassembled WGS sequence"/>
</dbReference>
<dbReference type="Pfam" id="PF07971">
    <property type="entry name" value="Glyco_hydro_92"/>
    <property type="match status" value="1"/>
</dbReference>
<name>A0A2P8C6J6_9BACT</name>
<dbReference type="RefSeq" id="WP_106543705.1">
    <property type="nucleotide sequence ID" value="NZ_BLAU01000001.1"/>
</dbReference>
<comment type="cofactor">
    <cofactor evidence="1">
        <name>Ca(2+)</name>
        <dbReference type="ChEBI" id="CHEBI:29108"/>
    </cofactor>
</comment>
<dbReference type="InterPro" id="IPR041371">
    <property type="entry name" value="GH92_N"/>
</dbReference>
<dbReference type="InterPro" id="IPR012939">
    <property type="entry name" value="Glyco_hydro_92"/>
</dbReference>
<dbReference type="InterPro" id="IPR050883">
    <property type="entry name" value="PNGase"/>
</dbReference>
<dbReference type="PANTHER" id="PTHR12143">
    <property type="entry name" value="PEPTIDE N-GLYCANASE PNGASE -RELATED"/>
    <property type="match status" value="1"/>
</dbReference>